<dbReference type="AlphaFoldDB" id="A0A383ELC7"/>
<comment type="pathway">
    <text evidence="1">Amino-acid biosynthesis; L-histidine biosynthesis; L-histidine from 5-phospho-alpha-D-ribose 1-diphosphate: step 5/9.</text>
</comment>
<dbReference type="GO" id="GO:0016829">
    <property type="term" value="F:lyase activity"/>
    <property type="evidence" value="ECO:0007669"/>
    <property type="project" value="UniProtKB-KW"/>
</dbReference>
<accession>A0A383ELC7</accession>
<comment type="subunit">
    <text evidence="2">Heterodimer of HisH and HisF.</text>
</comment>
<dbReference type="GO" id="GO:0000105">
    <property type="term" value="P:L-histidine biosynthetic process"/>
    <property type="evidence" value="ECO:0007669"/>
    <property type="project" value="UniProtKB-UniPathway"/>
</dbReference>
<dbReference type="Pfam" id="PF00117">
    <property type="entry name" value="GATase"/>
    <property type="match status" value="1"/>
</dbReference>
<dbReference type="NCBIfam" id="TIGR01855">
    <property type="entry name" value="IMP_synth_hisH"/>
    <property type="match status" value="1"/>
</dbReference>
<gene>
    <name evidence="11" type="ORF">METZ01_LOCUS510238</name>
</gene>
<dbReference type="PROSITE" id="PS51273">
    <property type="entry name" value="GATASE_TYPE_1"/>
    <property type="match status" value="1"/>
</dbReference>
<evidence type="ECO:0000256" key="8">
    <source>
        <dbReference type="ARBA" id="ARBA00047838"/>
    </source>
</evidence>
<keyword evidence="3" id="KW-0028">Amino-acid biosynthesis</keyword>
<dbReference type="PANTHER" id="PTHR42701:SF1">
    <property type="entry name" value="IMIDAZOLE GLYCEROL PHOSPHATE SYNTHASE SUBUNIT HISH"/>
    <property type="match status" value="1"/>
</dbReference>
<evidence type="ECO:0000256" key="6">
    <source>
        <dbReference type="ARBA" id="ARBA00023102"/>
    </source>
</evidence>
<sequence>MLGNKPIVVVDYGMGNLGSIVNMLRKVGTTAEVGRSLETIGRAAKLILPGVGSFDAGMRSIEERGFREVLDEKALAQKVPVLGICLGAQLMTSHSEEGRLAGLGWIPGRTKRFSDESGLKVPHMGWNRAVVWRENPLTDNLPAEPRYYFVHSYYIQAEDKRDVILKTTYGVEFDSGIRRGNIYGVQFHPEKSHRFGLALLANFASI</sequence>
<organism evidence="11">
    <name type="scientific">marine metagenome</name>
    <dbReference type="NCBI Taxonomy" id="408172"/>
    <lineage>
        <taxon>unclassified sequences</taxon>
        <taxon>metagenomes</taxon>
        <taxon>ecological metagenomes</taxon>
    </lineage>
</organism>
<dbReference type="UniPathway" id="UPA00031">
    <property type="reaction ID" value="UER00010"/>
</dbReference>
<evidence type="ECO:0000256" key="2">
    <source>
        <dbReference type="ARBA" id="ARBA00011152"/>
    </source>
</evidence>
<protein>
    <recommendedName>
        <fullName evidence="10">Glutamine amidotransferase domain-containing protein</fullName>
    </recommendedName>
</protein>
<dbReference type="InterPro" id="IPR017926">
    <property type="entry name" value="GATASE"/>
</dbReference>
<dbReference type="PANTHER" id="PTHR42701">
    <property type="entry name" value="IMIDAZOLE GLYCEROL PHOSPHATE SYNTHASE SUBUNIT HISH"/>
    <property type="match status" value="1"/>
</dbReference>
<dbReference type="GO" id="GO:0004359">
    <property type="term" value="F:glutaminase activity"/>
    <property type="evidence" value="ECO:0007669"/>
    <property type="project" value="UniProtKB-EC"/>
</dbReference>
<proteinExistence type="inferred from homology"/>
<evidence type="ECO:0000259" key="10">
    <source>
        <dbReference type="Pfam" id="PF00117"/>
    </source>
</evidence>
<dbReference type="InterPro" id="IPR010139">
    <property type="entry name" value="Imidazole-glycPsynth_HisH"/>
</dbReference>
<keyword evidence="4" id="KW-0378">Hydrolase</keyword>
<evidence type="ECO:0000256" key="1">
    <source>
        <dbReference type="ARBA" id="ARBA00005091"/>
    </source>
</evidence>
<comment type="catalytic activity">
    <reaction evidence="8">
        <text>5-[(5-phospho-1-deoxy-D-ribulos-1-ylimino)methylamino]-1-(5-phospho-beta-D-ribosyl)imidazole-4-carboxamide + L-glutamine = D-erythro-1-(imidazol-4-yl)glycerol 3-phosphate + 5-amino-1-(5-phospho-beta-D-ribosyl)imidazole-4-carboxamide + L-glutamate + H(+)</text>
        <dbReference type="Rhea" id="RHEA:24793"/>
        <dbReference type="ChEBI" id="CHEBI:15378"/>
        <dbReference type="ChEBI" id="CHEBI:29985"/>
        <dbReference type="ChEBI" id="CHEBI:58278"/>
        <dbReference type="ChEBI" id="CHEBI:58359"/>
        <dbReference type="ChEBI" id="CHEBI:58475"/>
        <dbReference type="ChEBI" id="CHEBI:58525"/>
        <dbReference type="EC" id="4.3.2.10"/>
    </reaction>
</comment>
<dbReference type="PIRSF" id="PIRSF000495">
    <property type="entry name" value="Amidotransf_hisH"/>
    <property type="match status" value="1"/>
</dbReference>
<dbReference type="SUPFAM" id="SSF52317">
    <property type="entry name" value="Class I glutamine amidotransferase-like"/>
    <property type="match status" value="1"/>
</dbReference>
<keyword evidence="6" id="KW-0368">Histidine biosynthesis</keyword>
<evidence type="ECO:0000313" key="11">
    <source>
        <dbReference type="EMBL" id="SVE57384.1"/>
    </source>
</evidence>
<dbReference type="Gene3D" id="3.40.50.880">
    <property type="match status" value="1"/>
</dbReference>
<evidence type="ECO:0000256" key="5">
    <source>
        <dbReference type="ARBA" id="ARBA00022962"/>
    </source>
</evidence>
<comment type="catalytic activity">
    <reaction evidence="9">
        <text>L-glutamine + H2O = L-glutamate + NH4(+)</text>
        <dbReference type="Rhea" id="RHEA:15889"/>
        <dbReference type="ChEBI" id="CHEBI:15377"/>
        <dbReference type="ChEBI" id="CHEBI:28938"/>
        <dbReference type="ChEBI" id="CHEBI:29985"/>
        <dbReference type="ChEBI" id="CHEBI:58359"/>
        <dbReference type="EC" id="3.5.1.2"/>
    </reaction>
</comment>
<dbReference type="EMBL" id="UINC01226764">
    <property type="protein sequence ID" value="SVE57384.1"/>
    <property type="molecule type" value="Genomic_DNA"/>
</dbReference>
<dbReference type="InterPro" id="IPR029062">
    <property type="entry name" value="Class_I_gatase-like"/>
</dbReference>
<evidence type="ECO:0000256" key="7">
    <source>
        <dbReference type="ARBA" id="ARBA00023239"/>
    </source>
</evidence>
<name>A0A383ELC7_9ZZZZ</name>
<reference evidence="11" key="1">
    <citation type="submission" date="2018-05" db="EMBL/GenBank/DDBJ databases">
        <authorList>
            <person name="Lanie J.A."/>
            <person name="Ng W.-L."/>
            <person name="Kazmierczak K.M."/>
            <person name="Andrzejewski T.M."/>
            <person name="Davidsen T.M."/>
            <person name="Wayne K.J."/>
            <person name="Tettelin H."/>
            <person name="Glass J.I."/>
            <person name="Rusch D."/>
            <person name="Podicherti R."/>
            <person name="Tsui H.-C.T."/>
            <person name="Winkler M.E."/>
        </authorList>
    </citation>
    <scope>NUCLEOTIDE SEQUENCE</scope>
</reference>
<dbReference type="CDD" id="cd01748">
    <property type="entry name" value="GATase1_IGP_Synthase"/>
    <property type="match status" value="1"/>
</dbReference>
<evidence type="ECO:0000256" key="3">
    <source>
        <dbReference type="ARBA" id="ARBA00022605"/>
    </source>
</evidence>
<evidence type="ECO:0000256" key="9">
    <source>
        <dbReference type="ARBA" id="ARBA00049534"/>
    </source>
</evidence>
<feature type="domain" description="Glutamine amidotransferase" evidence="10">
    <location>
        <begin position="8"/>
        <end position="203"/>
    </location>
</feature>
<keyword evidence="7" id="KW-0456">Lyase</keyword>
<dbReference type="GO" id="GO:0000107">
    <property type="term" value="F:imidazoleglycerol-phosphate synthase activity"/>
    <property type="evidence" value="ECO:0007669"/>
    <property type="project" value="TreeGrafter"/>
</dbReference>
<keyword evidence="5" id="KW-0315">Glutamine amidotransferase</keyword>
<dbReference type="HAMAP" id="MF_00278">
    <property type="entry name" value="HisH"/>
    <property type="match status" value="1"/>
</dbReference>
<evidence type="ECO:0000256" key="4">
    <source>
        <dbReference type="ARBA" id="ARBA00022801"/>
    </source>
</evidence>